<dbReference type="Gene3D" id="1.20.5.170">
    <property type="match status" value="1"/>
</dbReference>
<dbReference type="PROSITE" id="PS50217">
    <property type="entry name" value="BZIP"/>
    <property type="match status" value="1"/>
</dbReference>
<evidence type="ECO:0000256" key="1">
    <source>
        <dbReference type="ARBA" id="ARBA00004123"/>
    </source>
</evidence>
<dbReference type="EMBL" id="JAHLJV010000010">
    <property type="protein sequence ID" value="KAK1596813.1"/>
    <property type="molecule type" value="Genomic_DNA"/>
</dbReference>
<dbReference type="InterPro" id="IPR051027">
    <property type="entry name" value="bZIP_transcription_factors"/>
</dbReference>
<dbReference type="GO" id="GO:0005634">
    <property type="term" value="C:nucleus"/>
    <property type="evidence" value="ECO:0007669"/>
    <property type="project" value="UniProtKB-SubCell"/>
</dbReference>
<evidence type="ECO:0000256" key="2">
    <source>
        <dbReference type="ARBA" id="ARBA00023015"/>
    </source>
</evidence>
<feature type="compositionally biased region" description="Basic residues" evidence="5">
    <location>
        <begin position="142"/>
        <end position="151"/>
    </location>
</feature>
<keyword evidence="3" id="KW-0804">Transcription</keyword>
<evidence type="ECO:0000313" key="8">
    <source>
        <dbReference type="Proteomes" id="UP001230504"/>
    </source>
</evidence>
<evidence type="ECO:0000256" key="5">
    <source>
        <dbReference type="SAM" id="MobiDB-lite"/>
    </source>
</evidence>
<name>A0AAD8Q6H5_9PEZI</name>
<dbReference type="Pfam" id="PF07716">
    <property type="entry name" value="bZIP_2"/>
    <property type="match status" value="1"/>
</dbReference>
<keyword evidence="2" id="KW-0805">Transcription regulation</keyword>
<feature type="region of interest" description="Disordered" evidence="5">
    <location>
        <begin position="124"/>
        <end position="237"/>
    </location>
</feature>
<feature type="compositionally biased region" description="Basic and acidic residues" evidence="5">
    <location>
        <begin position="210"/>
        <end position="219"/>
    </location>
</feature>
<dbReference type="GeneID" id="85436656"/>
<dbReference type="AlphaFoldDB" id="A0AAD8Q6H5"/>
<organism evidence="7 8">
    <name type="scientific">Colletotrichum navitas</name>
    <dbReference type="NCBI Taxonomy" id="681940"/>
    <lineage>
        <taxon>Eukaryota</taxon>
        <taxon>Fungi</taxon>
        <taxon>Dikarya</taxon>
        <taxon>Ascomycota</taxon>
        <taxon>Pezizomycotina</taxon>
        <taxon>Sordariomycetes</taxon>
        <taxon>Hypocreomycetidae</taxon>
        <taxon>Glomerellales</taxon>
        <taxon>Glomerellaceae</taxon>
        <taxon>Colletotrichum</taxon>
        <taxon>Colletotrichum graminicola species complex</taxon>
    </lineage>
</organism>
<dbReference type="CDD" id="cd14687">
    <property type="entry name" value="bZIP_ATF2"/>
    <property type="match status" value="1"/>
</dbReference>
<keyword evidence="4" id="KW-0539">Nucleus</keyword>
<reference evidence="7" key="1">
    <citation type="submission" date="2021-06" db="EMBL/GenBank/DDBJ databases">
        <title>Comparative genomics, transcriptomics and evolutionary studies reveal genomic signatures of adaptation to plant cell wall in hemibiotrophic fungi.</title>
        <authorList>
            <consortium name="DOE Joint Genome Institute"/>
            <person name="Baroncelli R."/>
            <person name="Diaz J.F."/>
            <person name="Benocci T."/>
            <person name="Peng M."/>
            <person name="Battaglia E."/>
            <person name="Haridas S."/>
            <person name="Andreopoulos W."/>
            <person name="Labutti K."/>
            <person name="Pangilinan J."/>
            <person name="Floch G.L."/>
            <person name="Makela M.R."/>
            <person name="Henrissat B."/>
            <person name="Grigoriev I.V."/>
            <person name="Crouch J.A."/>
            <person name="De Vries R.P."/>
            <person name="Sukno S.A."/>
            <person name="Thon M.R."/>
        </authorList>
    </citation>
    <scope>NUCLEOTIDE SEQUENCE</scope>
    <source>
        <strain evidence="7">CBS 125086</strain>
    </source>
</reference>
<dbReference type="PROSITE" id="PS00036">
    <property type="entry name" value="BZIP_BASIC"/>
    <property type="match status" value="1"/>
</dbReference>
<dbReference type="PANTHER" id="PTHR19304">
    <property type="entry name" value="CYCLIC-AMP RESPONSE ELEMENT BINDING PROTEIN"/>
    <property type="match status" value="1"/>
</dbReference>
<comment type="subcellular location">
    <subcellularLocation>
        <location evidence="1">Nucleus</location>
    </subcellularLocation>
</comment>
<dbReference type="SUPFAM" id="SSF57959">
    <property type="entry name" value="Leucine zipper domain"/>
    <property type="match status" value="1"/>
</dbReference>
<accession>A0AAD8Q6H5</accession>
<dbReference type="GO" id="GO:0003700">
    <property type="term" value="F:DNA-binding transcription factor activity"/>
    <property type="evidence" value="ECO:0007669"/>
    <property type="project" value="InterPro"/>
</dbReference>
<gene>
    <name evidence="7" type="ORF">LY79DRAFT_32193</name>
</gene>
<keyword evidence="8" id="KW-1185">Reference proteome</keyword>
<dbReference type="Proteomes" id="UP001230504">
    <property type="component" value="Unassembled WGS sequence"/>
</dbReference>
<dbReference type="InterPro" id="IPR046347">
    <property type="entry name" value="bZIP_sf"/>
</dbReference>
<sequence length="356" mass="39186">MAQSGYPNLVVTAEAQYIALPPYATPPKEMSFLSQTDGDQLCQQWSGWDYQLFEPVFSPGNSAVSISSVQWEAEQQSRQSFEATRPTLHCTTASSVQPGDWSSFQQQQQYLQSTQSAILSSPLQWPASTDHPLTTAPARQPHPSKGRKRSKPGPEPEPEQRATATKKQATTPARRPVDPRLVSMSRNHSKNAWVGVGGASESPPASSMSYEDKGARAEDYSEDKDSDVSLGPAETDRKKPYRVKNRAAAKRCREKTKQYEVDLVNKEKQVTQEHMYLDAYVTALKNEVLFLKNQILQHGSCDCDMIQGYIARTASTVSVTGHGSCDCDMIQGYIARTSSTVSVTGYGVPTISQPSP</sequence>
<evidence type="ECO:0000256" key="3">
    <source>
        <dbReference type="ARBA" id="ARBA00023163"/>
    </source>
</evidence>
<dbReference type="SMART" id="SM00338">
    <property type="entry name" value="BRLZ"/>
    <property type="match status" value="1"/>
</dbReference>
<dbReference type="RefSeq" id="XP_060417650.1">
    <property type="nucleotide sequence ID" value="XM_060552416.1"/>
</dbReference>
<proteinExistence type="predicted"/>
<dbReference type="InterPro" id="IPR004827">
    <property type="entry name" value="bZIP"/>
</dbReference>
<evidence type="ECO:0000259" key="6">
    <source>
        <dbReference type="PROSITE" id="PS50217"/>
    </source>
</evidence>
<evidence type="ECO:0000256" key="4">
    <source>
        <dbReference type="ARBA" id="ARBA00023242"/>
    </source>
</evidence>
<protein>
    <recommendedName>
        <fullName evidence="6">BZIP domain-containing protein</fullName>
    </recommendedName>
</protein>
<evidence type="ECO:0000313" key="7">
    <source>
        <dbReference type="EMBL" id="KAK1596813.1"/>
    </source>
</evidence>
<feature type="compositionally biased region" description="Low complexity" evidence="5">
    <location>
        <begin position="161"/>
        <end position="174"/>
    </location>
</feature>
<feature type="domain" description="BZIP" evidence="6">
    <location>
        <begin position="235"/>
        <end position="298"/>
    </location>
</feature>
<comment type="caution">
    <text evidence="7">The sequence shown here is derived from an EMBL/GenBank/DDBJ whole genome shotgun (WGS) entry which is preliminary data.</text>
</comment>